<reference evidence="3 4" key="1">
    <citation type="journal article" date="2016" name="Nat. Commun.">
        <title>Thousands of microbial genomes shed light on interconnected biogeochemical processes in an aquifer system.</title>
        <authorList>
            <person name="Anantharaman K."/>
            <person name="Brown C.T."/>
            <person name="Hug L.A."/>
            <person name="Sharon I."/>
            <person name="Castelle C.J."/>
            <person name="Probst A.J."/>
            <person name="Thomas B.C."/>
            <person name="Singh A."/>
            <person name="Wilkins M.J."/>
            <person name="Karaoz U."/>
            <person name="Brodie E.L."/>
            <person name="Williams K.H."/>
            <person name="Hubbard S.S."/>
            <person name="Banfield J.F."/>
        </authorList>
    </citation>
    <scope>NUCLEOTIDE SEQUENCE [LARGE SCALE GENOMIC DNA]</scope>
</reference>
<dbReference type="Gene3D" id="3.20.20.70">
    <property type="entry name" value="Aldolase class I"/>
    <property type="match status" value="1"/>
</dbReference>
<dbReference type="SUPFAM" id="SSF51366">
    <property type="entry name" value="Ribulose-phoshate binding barrel"/>
    <property type="match status" value="1"/>
</dbReference>
<dbReference type="GO" id="GO:0005975">
    <property type="term" value="P:carbohydrate metabolic process"/>
    <property type="evidence" value="ECO:0007669"/>
    <property type="project" value="InterPro"/>
</dbReference>
<dbReference type="GO" id="GO:0046872">
    <property type="term" value="F:metal ion binding"/>
    <property type="evidence" value="ECO:0007669"/>
    <property type="project" value="UniProtKB-KW"/>
</dbReference>
<sequence>MAEIIPAILPKNWEELSLKLTTLARLREEDNAIAEDVRVVQVDICDGVLTKHATWPYDNKDSGAHFQKIVNQQEGIPDWDVLDFEFDLMVEKPIEVVDEFISAGALRLVFHDRALVGEDEFEKILEKVAGSCEVGVALNIGKGENFTKYKGKTDFVQCMGIRRLGFQGEEFSEEVLQTVEAIKKIDSEAVVSVDGGVTLENARSLISAGASRLVVGSAIWQSDDIIETIRSLNRL</sequence>
<organism evidence="3 4">
    <name type="scientific">Candidatus Taylorbacteria bacterium RIFCSPLOWO2_02_FULL_46_40</name>
    <dbReference type="NCBI Taxonomy" id="1802329"/>
    <lineage>
        <taxon>Bacteria</taxon>
        <taxon>Candidatus Tayloriibacteriota</taxon>
    </lineage>
</organism>
<dbReference type="InterPro" id="IPR013785">
    <property type="entry name" value="Aldolase_TIM"/>
</dbReference>
<name>A0A1G2P1I6_9BACT</name>
<dbReference type="Proteomes" id="UP000176429">
    <property type="component" value="Unassembled WGS sequence"/>
</dbReference>
<comment type="caution">
    <text evidence="3">The sequence shown here is derived from an EMBL/GenBank/DDBJ whole genome shotgun (WGS) entry which is preliminary data.</text>
</comment>
<protein>
    <recommendedName>
        <fullName evidence="5">Ribulose-phosphate 3-epimerase</fullName>
    </recommendedName>
</protein>
<evidence type="ECO:0000256" key="2">
    <source>
        <dbReference type="ARBA" id="ARBA00023235"/>
    </source>
</evidence>
<evidence type="ECO:0000256" key="1">
    <source>
        <dbReference type="ARBA" id="ARBA00022723"/>
    </source>
</evidence>
<dbReference type="InterPro" id="IPR000056">
    <property type="entry name" value="Ribul_P_3_epim-like"/>
</dbReference>
<keyword evidence="1" id="KW-0479">Metal-binding</keyword>
<dbReference type="AlphaFoldDB" id="A0A1G2P1I6"/>
<gene>
    <name evidence="3" type="ORF">A3H68_03450</name>
</gene>
<keyword evidence="2" id="KW-0413">Isomerase</keyword>
<dbReference type="Pfam" id="PF00834">
    <property type="entry name" value="Ribul_P_3_epim"/>
    <property type="match status" value="1"/>
</dbReference>
<dbReference type="GO" id="GO:0016857">
    <property type="term" value="F:racemase and epimerase activity, acting on carbohydrates and derivatives"/>
    <property type="evidence" value="ECO:0007669"/>
    <property type="project" value="InterPro"/>
</dbReference>
<dbReference type="PANTHER" id="PTHR11749">
    <property type="entry name" value="RIBULOSE-5-PHOSPHATE-3-EPIMERASE"/>
    <property type="match status" value="1"/>
</dbReference>
<dbReference type="EMBL" id="MHSH01000011">
    <property type="protein sequence ID" value="OHA42143.1"/>
    <property type="molecule type" value="Genomic_DNA"/>
</dbReference>
<evidence type="ECO:0008006" key="5">
    <source>
        <dbReference type="Google" id="ProtNLM"/>
    </source>
</evidence>
<evidence type="ECO:0000313" key="3">
    <source>
        <dbReference type="EMBL" id="OHA42143.1"/>
    </source>
</evidence>
<dbReference type="InterPro" id="IPR011060">
    <property type="entry name" value="RibuloseP-bd_barrel"/>
</dbReference>
<accession>A0A1G2P1I6</accession>
<proteinExistence type="predicted"/>
<evidence type="ECO:0000313" key="4">
    <source>
        <dbReference type="Proteomes" id="UP000176429"/>
    </source>
</evidence>